<dbReference type="STRING" id="45351.A7RTV7"/>
<feature type="region of interest" description="Disordered" evidence="2">
    <location>
        <begin position="654"/>
        <end position="713"/>
    </location>
</feature>
<proteinExistence type="predicted"/>
<protein>
    <recommendedName>
        <fullName evidence="5">Coiled-coil domain-containing protein 17</fullName>
    </recommendedName>
</protein>
<dbReference type="Proteomes" id="UP000001593">
    <property type="component" value="Unassembled WGS sequence"/>
</dbReference>
<feature type="compositionally biased region" description="Basic and acidic residues" evidence="2">
    <location>
        <begin position="34"/>
        <end position="48"/>
    </location>
</feature>
<dbReference type="InterPro" id="IPR038800">
    <property type="entry name" value="CCDC17"/>
</dbReference>
<sequence>MKFCVIKLPRSRDRSNPARQTLLSHKQRSPRSSPAEDQRISALEKEKTPFSCNQTLLSHKQRSPRSSPAEDQRISALEKEKIQELKALKASMSLERASSYGQRYCPEIPSPPYQELAYRTSRQSRESSPSGGRGVFEDKLGQLQRNHKEQLEQLKEQNKRLLLEKQGIQQRMKTLGLKSREKKVSQASVQDRQAAELEGLKTFLGYKKNELSANYEVEMSKSNDVLKLQNTESKSPVLGSPSGIRVPSLQKNPSTEIVPFNPSKESLPMAQVYHSTLGIPSQHHLAFQSSQTDVLTELNALRASYLHAGGNDPVLLSQIQRLEMEAQQVRATQRPAAMDPVLQQQIMAYHLANQRLEQELQMIRSERQGQTTHLKSPDLSPEFRQLKAEHLEKMTALRHESELLKQMTEIERMKRELQQMRGDKADTEKQNYETPFMMTTSGMEKNLLPSPYDPSAGFSVFWDFILGLSSTHTKCRLAVGIYNGTDLISDVKVLPTTPVTQHTTQQHPSVPAGGVAVLGATHPFPKCAPLPTLSVVVELQANNTTDPEDSGKLFSRGWAKMNLFDASDRLISGRWKIPFRVPPIKTYLNTYELNRIPQAGASELFIRLVNARDIRAEEALTPEPVQQYLYKFPPMENPVAYNTFAGNRLQPPLTAATTIHPPVPPPSVPPPPDTPGVESLASVRREKKARGMEETDEKFDQRDFELSKNGASA</sequence>
<dbReference type="PANTHER" id="PTHR33820:SF2">
    <property type="entry name" value="COILED-COIL DOMAIN-CONTAINING PROTEIN 17"/>
    <property type="match status" value="1"/>
</dbReference>
<dbReference type="EMBL" id="DS469538">
    <property type="protein sequence ID" value="EDO45152.1"/>
    <property type="molecule type" value="Genomic_DNA"/>
</dbReference>
<dbReference type="eggNOG" id="ENOG502QR6M">
    <property type="taxonomic scope" value="Eukaryota"/>
</dbReference>
<keyword evidence="4" id="KW-1185">Reference proteome</keyword>
<keyword evidence="1" id="KW-0175">Coiled coil</keyword>
<dbReference type="AlphaFoldDB" id="A7RTV7"/>
<feature type="coiled-coil region" evidence="1">
    <location>
        <begin position="137"/>
        <end position="171"/>
    </location>
</feature>
<dbReference type="PANTHER" id="PTHR33820">
    <property type="entry name" value="COILED-COIL DOMAIN-CONTAINING PROTEIN 17"/>
    <property type="match status" value="1"/>
</dbReference>
<organism evidence="3 4">
    <name type="scientific">Nematostella vectensis</name>
    <name type="common">Starlet sea anemone</name>
    <dbReference type="NCBI Taxonomy" id="45351"/>
    <lineage>
        <taxon>Eukaryota</taxon>
        <taxon>Metazoa</taxon>
        <taxon>Cnidaria</taxon>
        <taxon>Anthozoa</taxon>
        <taxon>Hexacorallia</taxon>
        <taxon>Actiniaria</taxon>
        <taxon>Edwardsiidae</taxon>
        <taxon>Nematostella</taxon>
    </lineage>
</organism>
<feature type="region of interest" description="Disordered" evidence="2">
    <location>
        <begin position="232"/>
        <end position="262"/>
    </location>
</feature>
<dbReference type="HOGENOM" id="CLU_387483_0_0_1"/>
<evidence type="ECO:0000313" key="3">
    <source>
        <dbReference type="EMBL" id="EDO45152.1"/>
    </source>
</evidence>
<evidence type="ECO:0008006" key="5">
    <source>
        <dbReference type="Google" id="ProtNLM"/>
    </source>
</evidence>
<evidence type="ECO:0000256" key="2">
    <source>
        <dbReference type="SAM" id="MobiDB-lite"/>
    </source>
</evidence>
<name>A7RTV7_NEMVE</name>
<dbReference type="PhylomeDB" id="A7RTV7"/>
<feature type="region of interest" description="Disordered" evidence="2">
    <location>
        <begin position="1"/>
        <end position="73"/>
    </location>
</feature>
<evidence type="ECO:0000256" key="1">
    <source>
        <dbReference type="SAM" id="Coils"/>
    </source>
</evidence>
<feature type="compositionally biased region" description="Basic and acidic residues" evidence="2">
    <location>
        <begin position="689"/>
        <end position="706"/>
    </location>
</feature>
<dbReference type="InParanoid" id="A7RTV7"/>
<feature type="coiled-coil region" evidence="1">
    <location>
        <begin position="396"/>
        <end position="430"/>
    </location>
</feature>
<gene>
    <name evidence="3" type="ORF">NEMVEDRAFT_v1g202076</name>
</gene>
<accession>A7RTV7</accession>
<evidence type="ECO:0000313" key="4">
    <source>
        <dbReference type="Proteomes" id="UP000001593"/>
    </source>
</evidence>
<feature type="compositionally biased region" description="Pro residues" evidence="2">
    <location>
        <begin position="661"/>
        <end position="674"/>
    </location>
</feature>
<reference evidence="3 4" key="1">
    <citation type="journal article" date="2007" name="Science">
        <title>Sea anemone genome reveals ancestral eumetazoan gene repertoire and genomic organization.</title>
        <authorList>
            <person name="Putnam N.H."/>
            <person name="Srivastava M."/>
            <person name="Hellsten U."/>
            <person name="Dirks B."/>
            <person name="Chapman J."/>
            <person name="Salamov A."/>
            <person name="Terry A."/>
            <person name="Shapiro H."/>
            <person name="Lindquist E."/>
            <person name="Kapitonov V.V."/>
            <person name="Jurka J."/>
            <person name="Genikhovich G."/>
            <person name="Grigoriev I.V."/>
            <person name="Lucas S.M."/>
            <person name="Steele R.E."/>
            <person name="Finnerty J.R."/>
            <person name="Technau U."/>
            <person name="Martindale M.Q."/>
            <person name="Rokhsar D.S."/>
        </authorList>
    </citation>
    <scope>NUCLEOTIDE SEQUENCE [LARGE SCALE GENOMIC DNA]</scope>
    <source>
        <strain evidence="4">CH2 X CH6</strain>
    </source>
</reference>